<comment type="cofactor">
    <cofactor evidence="6">
        <name>Zn(2+)</name>
        <dbReference type="ChEBI" id="CHEBI:29105"/>
    </cofactor>
    <text evidence="6">Binds 1 zinc ion per subunit.</text>
</comment>
<dbReference type="GO" id="GO:0046570">
    <property type="term" value="F:methylthioribulose 1-phosphate dehydratase activity"/>
    <property type="evidence" value="ECO:0007669"/>
    <property type="project" value="UniProtKB-UniRule"/>
</dbReference>
<gene>
    <name evidence="6" type="primary">mtnB</name>
    <name evidence="8" type="ORF">J2D77_01060</name>
</gene>
<comment type="similarity">
    <text evidence="6">Belongs to the aldolase class II family. MtnB subfamily.</text>
</comment>
<sequence>MDNPVLDRRSGPLEQAAHDIVRAGQRMDARAWVPATAGNISCRLPDGRIAITRSGCHKGFLREQDVITVDGAGRPHDPGHRPSAETLLHCQVYRRMPDVGAVLHGHSVASTVLSMIEKTNALTLRDYEVQKVFDGQTTHDAAITVPLFANDQDIARLAGEVEPYFGAMPAGYIIRGHGVYVWGRDMDQALARLEGLEFLLACLLQRRTLEGRTLGA</sequence>
<keyword evidence="9" id="KW-1185">Reference proteome</keyword>
<keyword evidence="4 6" id="KW-0486">Methionine biosynthesis</keyword>
<dbReference type="Proteomes" id="UP000664073">
    <property type="component" value="Unassembled WGS sequence"/>
</dbReference>
<dbReference type="InterPro" id="IPR001303">
    <property type="entry name" value="Aldolase_II/adducin_N"/>
</dbReference>
<dbReference type="SMART" id="SM01007">
    <property type="entry name" value="Aldolase_II"/>
    <property type="match status" value="1"/>
</dbReference>
<protein>
    <recommendedName>
        <fullName evidence="6">Methylthioribulose-1-phosphate dehydratase</fullName>
        <shortName evidence="6">MTRu-1-P dehydratase</shortName>
        <ecNumber evidence="6">4.2.1.109</ecNumber>
    </recommendedName>
</protein>
<evidence type="ECO:0000259" key="7">
    <source>
        <dbReference type="SMART" id="SM01007"/>
    </source>
</evidence>
<evidence type="ECO:0000256" key="4">
    <source>
        <dbReference type="ARBA" id="ARBA00023167"/>
    </source>
</evidence>
<dbReference type="GO" id="GO:0019509">
    <property type="term" value="P:L-methionine salvage from methylthioadenosine"/>
    <property type="evidence" value="ECO:0007669"/>
    <property type="project" value="UniProtKB-UniRule"/>
</dbReference>
<organism evidence="8 9">
    <name type="scientific">Acetobacter garciniae</name>
    <dbReference type="NCBI Taxonomy" id="2817435"/>
    <lineage>
        <taxon>Bacteria</taxon>
        <taxon>Pseudomonadati</taxon>
        <taxon>Pseudomonadota</taxon>
        <taxon>Alphaproteobacteria</taxon>
        <taxon>Acetobacterales</taxon>
        <taxon>Acetobacteraceae</taxon>
        <taxon>Acetobacter</taxon>
    </lineage>
</organism>
<keyword evidence="1 6" id="KW-0028">Amino-acid biosynthesis</keyword>
<evidence type="ECO:0000256" key="2">
    <source>
        <dbReference type="ARBA" id="ARBA00022723"/>
    </source>
</evidence>
<feature type="binding site" evidence="6">
    <location>
        <position position="104"/>
    </location>
    <ligand>
        <name>Zn(2+)</name>
        <dbReference type="ChEBI" id="CHEBI:29105"/>
    </ligand>
</feature>
<comment type="pathway">
    <text evidence="6">Amino-acid biosynthesis; L-methionine biosynthesis via salvage pathway; L-methionine from S-methyl-5-thio-alpha-D-ribose 1-phosphate: step 2/6.</text>
</comment>
<dbReference type="Gene3D" id="3.40.225.10">
    <property type="entry name" value="Class II aldolase/adducin N-terminal domain"/>
    <property type="match status" value="1"/>
</dbReference>
<dbReference type="Pfam" id="PF00596">
    <property type="entry name" value="Aldolase_II"/>
    <property type="match status" value="1"/>
</dbReference>
<dbReference type="SUPFAM" id="SSF53639">
    <property type="entry name" value="AraD/HMP-PK domain-like"/>
    <property type="match status" value="1"/>
</dbReference>
<dbReference type="InterPro" id="IPR017714">
    <property type="entry name" value="MethylthioRu-1-P_deHdtase_MtnB"/>
</dbReference>
<dbReference type="RefSeq" id="WP_207844972.1">
    <property type="nucleotide sequence ID" value="NZ_JAFVMH010000001.1"/>
</dbReference>
<accession>A0A939HLC8</accession>
<comment type="caution">
    <text evidence="8">The sequence shown here is derived from an EMBL/GenBank/DDBJ whole genome shotgun (WGS) entry which is preliminary data.</text>
</comment>
<dbReference type="EMBL" id="JAFVMH010000001">
    <property type="protein sequence ID" value="MBO1323744.1"/>
    <property type="molecule type" value="Genomic_DNA"/>
</dbReference>
<feature type="domain" description="Class II aldolase/adducin N-terminal" evidence="7">
    <location>
        <begin position="18"/>
        <end position="204"/>
    </location>
</feature>
<dbReference type="PANTHER" id="PTHR22789:SF0">
    <property type="entry name" value="3-OXO-TETRONATE 4-PHOSPHATE DECARBOXYLASE-RELATED"/>
    <property type="match status" value="1"/>
</dbReference>
<dbReference type="PANTHER" id="PTHR22789">
    <property type="entry name" value="FUCULOSE PHOSPHATE ALDOLASE"/>
    <property type="match status" value="1"/>
</dbReference>
<dbReference type="AlphaFoldDB" id="A0A939HLC8"/>
<reference evidence="8" key="1">
    <citation type="submission" date="2021-03" db="EMBL/GenBank/DDBJ databases">
        <title>The complete genome sequence of Acetobacter sp. TBRC 12339.</title>
        <authorList>
            <person name="Charoenyingcharoen P."/>
            <person name="Yukphan P."/>
        </authorList>
    </citation>
    <scope>NUCLEOTIDE SEQUENCE</scope>
    <source>
        <strain evidence="8">TBRC 12339</strain>
    </source>
</reference>
<feature type="binding site" evidence="6">
    <location>
        <position position="106"/>
    </location>
    <ligand>
        <name>Zn(2+)</name>
        <dbReference type="ChEBI" id="CHEBI:29105"/>
    </ligand>
</feature>
<keyword evidence="3 6" id="KW-0862">Zinc</keyword>
<keyword evidence="2 6" id="KW-0479">Metal-binding</keyword>
<dbReference type="NCBIfam" id="NF006672">
    <property type="entry name" value="PRK09220.1"/>
    <property type="match status" value="1"/>
</dbReference>
<evidence type="ECO:0000313" key="9">
    <source>
        <dbReference type="Proteomes" id="UP000664073"/>
    </source>
</evidence>
<dbReference type="HAMAP" id="MF_01677">
    <property type="entry name" value="Salvage_MtnB"/>
    <property type="match status" value="1"/>
</dbReference>
<keyword evidence="5 6" id="KW-0456">Lyase</keyword>
<dbReference type="InterPro" id="IPR036409">
    <property type="entry name" value="Aldolase_II/adducin_N_sf"/>
</dbReference>
<comment type="catalytic activity">
    <reaction evidence="6">
        <text>5-(methylsulfanyl)-D-ribulose 1-phosphate = 5-methylsulfanyl-2,3-dioxopentyl phosphate + H2O</text>
        <dbReference type="Rhea" id="RHEA:15549"/>
        <dbReference type="ChEBI" id="CHEBI:15377"/>
        <dbReference type="ChEBI" id="CHEBI:58548"/>
        <dbReference type="ChEBI" id="CHEBI:58828"/>
        <dbReference type="EC" id="4.2.1.109"/>
    </reaction>
</comment>
<evidence type="ECO:0000256" key="1">
    <source>
        <dbReference type="ARBA" id="ARBA00022605"/>
    </source>
</evidence>
<dbReference type="GO" id="GO:0005829">
    <property type="term" value="C:cytosol"/>
    <property type="evidence" value="ECO:0007669"/>
    <property type="project" value="TreeGrafter"/>
</dbReference>
<dbReference type="InterPro" id="IPR050197">
    <property type="entry name" value="Aldolase_class_II_sugar_metab"/>
</dbReference>
<evidence type="ECO:0000256" key="6">
    <source>
        <dbReference type="HAMAP-Rule" id="MF_01677"/>
    </source>
</evidence>
<dbReference type="GO" id="GO:0008270">
    <property type="term" value="F:zinc ion binding"/>
    <property type="evidence" value="ECO:0007669"/>
    <property type="project" value="UniProtKB-UniRule"/>
</dbReference>
<proteinExistence type="inferred from homology"/>
<dbReference type="GO" id="GO:0016832">
    <property type="term" value="F:aldehyde-lyase activity"/>
    <property type="evidence" value="ECO:0007669"/>
    <property type="project" value="TreeGrafter"/>
</dbReference>
<name>A0A939HLC8_9PROT</name>
<dbReference type="EC" id="4.2.1.109" evidence="6"/>
<evidence type="ECO:0000313" key="8">
    <source>
        <dbReference type="EMBL" id="MBO1323744.1"/>
    </source>
</evidence>
<dbReference type="GO" id="GO:0019323">
    <property type="term" value="P:pentose catabolic process"/>
    <property type="evidence" value="ECO:0007669"/>
    <property type="project" value="TreeGrafter"/>
</dbReference>
<evidence type="ECO:0000256" key="3">
    <source>
        <dbReference type="ARBA" id="ARBA00022833"/>
    </source>
</evidence>
<evidence type="ECO:0000256" key="5">
    <source>
        <dbReference type="ARBA" id="ARBA00023239"/>
    </source>
</evidence>
<comment type="function">
    <text evidence="6">Catalyzes the dehydration of methylthioribulose-1-phosphate (MTRu-1-P) into 2,3-diketo-5-methylthiopentyl-1-phosphate (DK-MTP-1-P).</text>
</comment>
<dbReference type="NCBIfam" id="TIGR03328">
    <property type="entry name" value="salvage_mtnB"/>
    <property type="match status" value="1"/>
</dbReference>